<evidence type="ECO:0000256" key="1">
    <source>
        <dbReference type="SAM" id="MobiDB-lite"/>
    </source>
</evidence>
<protein>
    <submittedName>
        <fullName evidence="2">Uncharacterized protein</fullName>
    </submittedName>
</protein>
<proteinExistence type="predicted"/>
<dbReference type="OrthoDB" id="4159781at2759"/>
<dbReference type="eggNOG" id="ENOG502TC4Q">
    <property type="taxonomic scope" value="Eukaryota"/>
</dbReference>
<dbReference type="EMBL" id="KB445555">
    <property type="protein sequence ID" value="EMC96251.1"/>
    <property type="molecule type" value="Genomic_DNA"/>
</dbReference>
<feature type="region of interest" description="Disordered" evidence="1">
    <location>
        <begin position="51"/>
        <end position="77"/>
    </location>
</feature>
<dbReference type="GeneID" id="19114632"/>
<feature type="region of interest" description="Disordered" evidence="1">
    <location>
        <begin position="158"/>
        <end position="178"/>
    </location>
</feature>
<feature type="compositionally biased region" description="Low complexity" evidence="1">
    <location>
        <begin position="67"/>
        <end position="77"/>
    </location>
</feature>
<dbReference type="Proteomes" id="UP000011761">
    <property type="component" value="Unassembled WGS sequence"/>
</dbReference>
<name>M2MHY3_BAUPA</name>
<dbReference type="HOGENOM" id="CLU_051206_0_0_1"/>
<keyword evidence="3" id="KW-1185">Reference proteome</keyword>
<dbReference type="OMA" id="IALHEHM"/>
<accession>M2MHY3</accession>
<evidence type="ECO:0000313" key="3">
    <source>
        <dbReference type="Proteomes" id="UP000011761"/>
    </source>
</evidence>
<evidence type="ECO:0000313" key="2">
    <source>
        <dbReference type="EMBL" id="EMC96251.1"/>
    </source>
</evidence>
<reference evidence="2 3" key="1">
    <citation type="journal article" date="2012" name="PLoS Pathog.">
        <title>Diverse lifestyles and strategies of plant pathogenesis encoded in the genomes of eighteen Dothideomycetes fungi.</title>
        <authorList>
            <person name="Ohm R.A."/>
            <person name="Feau N."/>
            <person name="Henrissat B."/>
            <person name="Schoch C.L."/>
            <person name="Horwitz B.A."/>
            <person name="Barry K.W."/>
            <person name="Condon B.J."/>
            <person name="Copeland A.C."/>
            <person name="Dhillon B."/>
            <person name="Glaser F."/>
            <person name="Hesse C.N."/>
            <person name="Kosti I."/>
            <person name="LaButti K."/>
            <person name="Lindquist E.A."/>
            <person name="Lucas S."/>
            <person name="Salamov A.A."/>
            <person name="Bradshaw R.E."/>
            <person name="Ciuffetti L."/>
            <person name="Hamelin R.C."/>
            <person name="Kema G.H.J."/>
            <person name="Lawrence C."/>
            <person name="Scott J.A."/>
            <person name="Spatafora J.W."/>
            <person name="Turgeon B.G."/>
            <person name="de Wit P.J.G.M."/>
            <person name="Zhong S."/>
            <person name="Goodwin S.B."/>
            <person name="Grigoriev I.V."/>
        </authorList>
    </citation>
    <scope>NUCLEOTIDE SEQUENCE [LARGE SCALE GENOMIC DNA]</scope>
    <source>
        <strain evidence="2 3">UAMH 10762</strain>
    </source>
</reference>
<dbReference type="PANTHER" id="PTHR37540">
    <property type="entry name" value="TRANSCRIPTION FACTOR (ACR-2), PUTATIVE-RELATED-RELATED"/>
    <property type="match status" value="1"/>
</dbReference>
<gene>
    <name evidence="2" type="ORF">BAUCODRAFT_467808</name>
</gene>
<feature type="compositionally biased region" description="Polar residues" evidence="1">
    <location>
        <begin position="51"/>
        <end position="63"/>
    </location>
</feature>
<dbReference type="KEGG" id="bcom:BAUCODRAFT_467808"/>
<organism evidence="2 3">
    <name type="scientific">Baudoinia panamericana (strain UAMH 10762)</name>
    <name type="common">Angels' share fungus</name>
    <name type="synonym">Baudoinia compniacensis (strain UAMH 10762)</name>
    <dbReference type="NCBI Taxonomy" id="717646"/>
    <lineage>
        <taxon>Eukaryota</taxon>
        <taxon>Fungi</taxon>
        <taxon>Dikarya</taxon>
        <taxon>Ascomycota</taxon>
        <taxon>Pezizomycotina</taxon>
        <taxon>Dothideomycetes</taxon>
        <taxon>Dothideomycetidae</taxon>
        <taxon>Mycosphaerellales</taxon>
        <taxon>Teratosphaeriaceae</taxon>
        <taxon>Baudoinia</taxon>
    </lineage>
</organism>
<dbReference type="RefSeq" id="XP_007676411.1">
    <property type="nucleotide sequence ID" value="XM_007678221.1"/>
</dbReference>
<sequence length="406" mass="45223">MPPKKKQPGELQFVVTTNPFEASSAVNRRRIRSQAALQSWPERRKRTFQQLDESSIQSGTFHSRTYAPGPAAEAPLPNLEAPGNETAATATVLKLEHPRPSLPTAPPSANELPTLGAADAPSPCTRSSTPESPCRCHQCHPARDAVLRVAEREILKPTGRRRPAEASNHNTDLTLLTPPSSPKPPFSGMADPFNCYPVPYKPLYDAILHHMLTVFAPRGWPALKITTKEGLKWEQFMTQHALADPALFYVRLLFASGDLVRLKVLQPEVSHWLRIEAIKAINEALQDPQRATSIPLILAVGRIAFNEFLYGDRNAANTIHRPAQQRMLRIRGGLKALDTIPELVKRLMRLTDTIMAKQGGTERFIEDDDTSKNFSMEASLNVLEKWAPKQGQELRRKISISDLVND</sequence>
<dbReference type="PANTHER" id="PTHR37540:SF5">
    <property type="entry name" value="TRANSCRIPTION FACTOR DOMAIN-CONTAINING PROTEIN"/>
    <property type="match status" value="1"/>
</dbReference>
<dbReference type="AlphaFoldDB" id="M2MHY3"/>